<accession>A0A0D4C042</accession>
<dbReference type="AlphaFoldDB" id="A0A0D4C042"/>
<dbReference type="PATRIC" id="fig|1618207.4.peg.1968"/>
<evidence type="ECO:0000313" key="1">
    <source>
        <dbReference type="EMBL" id="AJT41721.1"/>
    </source>
</evidence>
<protein>
    <recommendedName>
        <fullName evidence="3">Amidohydrolase-related domain-containing protein</fullName>
    </recommendedName>
</protein>
<dbReference type="EMBL" id="CP011005">
    <property type="protein sequence ID" value="AJT41721.1"/>
    <property type="molecule type" value="Genomic_DNA"/>
</dbReference>
<dbReference type="RefSeq" id="WP_045075272.1">
    <property type="nucleotide sequence ID" value="NZ_CP011005.1"/>
</dbReference>
<gene>
    <name evidence="1" type="ORF">UM93_09720</name>
</gene>
<evidence type="ECO:0008006" key="3">
    <source>
        <dbReference type="Google" id="ProtNLM"/>
    </source>
</evidence>
<reference evidence="1 2" key="1">
    <citation type="journal article" date="2015" name="Genome Announc.">
        <title>Complete Genome Sequencing of Protease-Producing Novel Arthrobacter sp. Strain IHBB 11108 Using PacBio Single-Molecule Real-Time Sequencing Technology.</title>
        <authorList>
            <person name="Kiran S."/>
            <person name="Swarnkar M.K."/>
            <person name="Pal M."/>
            <person name="Thakur R."/>
            <person name="Tewari R."/>
            <person name="Singh A.K."/>
            <person name="Gulati A."/>
        </authorList>
    </citation>
    <scope>NUCLEOTIDE SEQUENCE [LARGE SCALE GENOMIC DNA]</scope>
    <source>
        <strain evidence="1 2">IHBB 11108</strain>
    </source>
</reference>
<name>A0A0D4C042_9MICC</name>
<dbReference type="Proteomes" id="UP000061839">
    <property type="component" value="Chromosome"/>
</dbReference>
<organism evidence="1 2">
    <name type="scientific">Psychromicrobium lacuslunae</name>
    <dbReference type="NCBI Taxonomy" id="1618207"/>
    <lineage>
        <taxon>Bacteria</taxon>
        <taxon>Bacillati</taxon>
        <taxon>Actinomycetota</taxon>
        <taxon>Actinomycetes</taxon>
        <taxon>Micrococcales</taxon>
        <taxon>Micrococcaceae</taxon>
        <taxon>Psychromicrobium</taxon>
    </lineage>
</organism>
<dbReference type="KEGG" id="ari:UM93_09720"/>
<dbReference type="STRING" id="1618207.UM93_09720"/>
<evidence type="ECO:0000313" key="2">
    <source>
        <dbReference type="Proteomes" id="UP000061839"/>
    </source>
</evidence>
<dbReference type="OrthoDB" id="9789440at2"/>
<proteinExistence type="predicted"/>
<keyword evidence="2" id="KW-1185">Reference proteome</keyword>
<dbReference type="HOGENOM" id="CLU_060721_1_0_11"/>
<dbReference type="Pfam" id="PF19799">
    <property type="entry name" value="DUF6282"/>
    <property type="match status" value="1"/>
</dbReference>
<sequence length="262" mass="28315">MQPDWIDPHYHASQDEQLRRHSVPEAAAQFKALNAWGVIKSHQLSSVDATVAAQGDGLPVSGSIVLNDALGEPSPALVADAAKRSQRSSARLMVYWPTRPGRNSALLFTEAGSLTKLAAELLGVIRDHDAVLATGHAGRPQVFETVQLAAQLGLARLLVTHAYHPMSGLSLADIEQLGNSPQVFIEQTALTVLMARREEAELIAALRAHPRSILSSDLGQPANLALADFPAWRADFFTRHRVSAEESSAWSRQNAANLLFAE</sequence>
<dbReference type="InterPro" id="IPR046249">
    <property type="entry name" value="DUF6282"/>
</dbReference>